<evidence type="ECO:0000259" key="10">
    <source>
        <dbReference type="PROSITE" id="PS50011"/>
    </source>
</evidence>
<dbReference type="OrthoDB" id="900299at2759"/>
<evidence type="ECO:0000313" key="12">
    <source>
        <dbReference type="Proteomes" id="UP000298416"/>
    </source>
</evidence>
<keyword evidence="7" id="KW-0325">Glycoprotein</keyword>
<dbReference type="AlphaFoldDB" id="A0A8X9A2Q8"/>
<reference evidence="11" key="2">
    <citation type="submission" date="2020-08" db="EMBL/GenBank/DDBJ databases">
        <title>Plant Genome Project.</title>
        <authorList>
            <person name="Zhang R.-G."/>
        </authorList>
    </citation>
    <scope>NUCLEOTIDE SEQUENCE</scope>
    <source>
        <strain evidence="11">Huo1</strain>
        <tissue evidence="11">Leaf</tissue>
    </source>
</reference>
<protein>
    <recommendedName>
        <fullName evidence="10">Protein kinase domain-containing protein</fullName>
    </recommendedName>
</protein>
<dbReference type="InterPro" id="IPR045874">
    <property type="entry name" value="LRK10/LRL21-25-like"/>
</dbReference>
<comment type="subcellular location">
    <subcellularLocation>
        <location evidence="1">Membrane</location>
        <topology evidence="1">Single-pass type I membrane protein</topology>
    </subcellularLocation>
</comment>
<keyword evidence="2" id="KW-0808">Transferase</keyword>
<dbReference type="GO" id="GO:0030247">
    <property type="term" value="F:polysaccharide binding"/>
    <property type="evidence" value="ECO:0007669"/>
    <property type="project" value="InterPro"/>
</dbReference>
<evidence type="ECO:0000313" key="11">
    <source>
        <dbReference type="EMBL" id="KAG6426567.1"/>
    </source>
</evidence>
<evidence type="ECO:0000256" key="5">
    <source>
        <dbReference type="ARBA" id="ARBA00022989"/>
    </source>
</evidence>
<evidence type="ECO:0000256" key="8">
    <source>
        <dbReference type="SAM" id="Phobius"/>
    </source>
</evidence>
<keyword evidence="5 8" id="KW-1133">Transmembrane helix</keyword>
<dbReference type="Pfam" id="PF00069">
    <property type="entry name" value="Pkinase"/>
    <property type="match status" value="1"/>
</dbReference>
<dbReference type="Proteomes" id="UP000298416">
    <property type="component" value="Unassembled WGS sequence"/>
</dbReference>
<feature type="chain" id="PRO_5036488535" description="Protein kinase domain-containing protein" evidence="9">
    <location>
        <begin position="18"/>
        <end position="585"/>
    </location>
</feature>
<feature type="signal peptide" evidence="9">
    <location>
        <begin position="1"/>
        <end position="17"/>
    </location>
</feature>
<dbReference type="InterPro" id="IPR025287">
    <property type="entry name" value="WAK_GUB"/>
</dbReference>
<dbReference type="Gene3D" id="1.10.510.10">
    <property type="entry name" value="Transferase(Phosphotransferase) domain 1"/>
    <property type="match status" value="1"/>
</dbReference>
<dbReference type="GO" id="GO:0004674">
    <property type="term" value="F:protein serine/threonine kinase activity"/>
    <property type="evidence" value="ECO:0007669"/>
    <property type="project" value="UniProtKB-KW"/>
</dbReference>
<sequence length="585" mass="65374">MKIFLLTLISIFHLALSQNECLPATCGHYAPFVRFPFWIKGQQPEHCGYPGFGLSCNESRADLDLLFPVTAASATNVMLPLNMTVAVWDIDYKAQKMLVDYARPHSCLPEKLPTVNSSASPIFEAEAIGYGEGSTLFNCSNTGNYEAVACLSSRSYKVIEFGSVYDITSLPPYSSCFKMYSISYVPDRALTGGNDEYGSHFYLKWSRPSCGKCEAQGDYCRLQNSSAAEETECFTPQCDITGNEIDTGASTNHKPLAAGITAGVTLLAFTVIASFFIFKVVTRRRKDNERIENAVKNHKDMRPRRYSYADVKRLTNHFKEKLSHEALHKGKLADGTPVAVKVLDASQQDDEDFIAEVEIIGGMQHANILQIIGYCIDGGTRALIYEFLQGGTLADMVLSPENQNQTVGWEKQHQIALDIAKGVEYVHQESAQKFLNLVWNPQSILLDHNFNPKIIVSTTSADGRTSQYTAPELFSSSSNVIPQKAYAYGFGMLLLDMVGTRVSTYSRGDDISDVRFPEWLFREVEEREEGKLNESVKKLLIVAVWCIQWFPSDRPSMKAVIEMLQQQTMPANAMPQYPFHLNTQN</sequence>
<evidence type="ECO:0000256" key="2">
    <source>
        <dbReference type="ARBA" id="ARBA00022527"/>
    </source>
</evidence>
<dbReference type="GO" id="GO:0005524">
    <property type="term" value="F:ATP binding"/>
    <property type="evidence" value="ECO:0007669"/>
    <property type="project" value="InterPro"/>
</dbReference>
<dbReference type="PROSITE" id="PS50011">
    <property type="entry name" value="PROTEIN_KINASE_DOM"/>
    <property type="match status" value="1"/>
</dbReference>
<dbReference type="EMBL" id="PNBA02000004">
    <property type="protein sequence ID" value="KAG6426567.1"/>
    <property type="molecule type" value="Genomic_DNA"/>
</dbReference>
<dbReference type="SUPFAM" id="SSF56112">
    <property type="entry name" value="Protein kinase-like (PK-like)"/>
    <property type="match status" value="1"/>
</dbReference>
<keyword evidence="6 8" id="KW-0472">Membrane</keyword>
<dbReference type="InterPro" id="IPR000719">
    <property type="entry name" value="Prot_kinase_dom"/>
</dbReference>
<keyword evidence="3 8" id="KW-0812">Transmembrane</keyword>
<keyword evidence="2" id="KW-0723">Serine/threonine-protein kinase</keyword>
<feature type="domain" description="Protein kinase" evidence="10">
    <location>
        <begin position="297"/>
        <end position="569"/>
    </location>
</feature>
<dbReference type="PANTHER" id="PTHR27009">
    <property type="entry name" value="RUST RESISTANCE KINASE LR10-RELATED"/>
    <property type="match status" value="1"/>
</dbReference>
<evidence type="ECO:0000256" key="9">
    <source>
        <dbReference type="SAM" id="SignalP"/>
    </source>
</evidence>
<evidence type="ECO:0000256" key="7">
    <source>
        <dbReference type="ARBA" id="ARBA00023180"/>
    </source>
</evidence>
<evidence type="ECO:0000256" key="3">
    <source>
        <dbReference type="ARBA" id="ARBA00022692"/>
    </source>
</evidence>
<accession>A0A8X9A2Q8</accession>
<evidence type="ECO:0000256" key="4">
    <source>
        <dbReference type="ARBA" id="ARBA00022729"/>
    </source>
</evidence>
<dbReference type="GO" id="GO:0016020">
    <property type="term" value="C:membrane"/>
    <property type="evidence" value="ECO:0007669"/>
    <property type="project" value="UniProtKB-SubCell"/>
</dbReference>
<organism evidence="11">
    <name type="scientific">Salvia splendens</name>
    <name type="common">Scarlet sage</name>
    <dbReference type="NCBI Taxonomy" id="180675"/>
    <lineage>
        <taxon>Eukaryota</taxon>
        <taxon>Viridiplantae</taxon>
        <taxon>Streptophyta</taxon>
        <taxon>Embryophyta</taxon>
        <taxon>Tracheophyta</taxon>
        <taxon>Spermatophyta</taxon>
        <taxon>Magnoliopsida</taxon>
        <taxon>eudicotyledons</taxon>
        <taxon>Gunneridae</taxon>
        <taxon>Pentapetalae</taxon>
        <taxon>asterids</taxon>
        <taxon>lamiids</taxon>
        <taxon>Lamiales</taxon>
        <taxon>Lamiaceae</taxon>
        <taxon>Nepetoideae</taxon>
        <taxon>Mentheae</taxon>
        <taxon>Salviinae</taxon>
        <taxon>Salvia</taxon>
        <taxon>Salvia subgen. Calosphace</taxon>
        <taxon>core Calosphace</taxon>
    </lineage>
</organism>
<dbReference type="Gene3D" id="3.30.200.20">
    <property type="entry name" value="Phosphorylase Kinase, domain 1"/>
    <property type="match status" value="1"/>
</dbReference>
<keyword evidence="4 9" id="KW-0732">Signal</keyword>
<keyword evidence="2" id="KW-0418">Kinase</keyword>
<dbReference type="InterPro" id="IPR011009">
    <property type="entry name" value="Kinase-like_dom_sf"/>
</dbReference>
<evidence type="ECO:0000256" key="1">
    <source>
        <dbReference type="ARBA" id="ARBA00004479"/>
    </source>
</evidence>
<reference evidence="11" key="1">
    <citation type="submission" date="2018-01" db="EMBL/GenBank/DDBJ databases">
        <authorList>
            <person name="Mao J.F."/>
        </authorList>
    </citation>
    <scope>NUCLEOTIDE SEQUENCE</scope>
    <source>
        <strain evidence="11">Huo1</strain>
        <tissue evidence="11">Leaf</tissue>
    </source>
</reference>
<feature type="transmembrane region" description="Helical" evidence="8">
    <location>
        <begin position="256"/>
        <end position="278"/>
    </location>
</feature>
<proteinExistence type="predicted"/>
<name>A0A8X9A2Q8_SALSN</name>
<dbReference type="Pfam" id="PF13947">
    <property type="entry name" value="GUB_WAK_bind"/>
    <property type="match status" value="1"/>
</dbReference>
<evidence type="ECO:0000256" key="6">
    <source>
        <dbReference type="ARBA" id="ARBA00023136"/>
    </source>
</evidence>
<comment type="caution">
    <text evidence="11">The sequence shown here is derived from an EMBL/GenBank/DDBJ whole genome shotgun (WGS) entry which is preliminary data.</text>
</comment>
<gene>
    <name evidence="11" type="ORF">SASPL_110792</name>
</gene>
<keyword evidence="12" id="KW-1185">Reference proteome</keyword>